<feature type="chain" id="PRO_5046398207" evidence="5">
    <location>
        <begin position="21"/>
        <end position="153"/>
    </location>
</feature>
<evidence type="ECO:0000256" key="3">
    <source>
        <dbReference type="ARBA" id="ARBA00022989"/>
    </source>
</evidence>
<dbReference type="Pfam" id="PF03544">
    <property type="entry name" value="TonB_C"/>
    <property type="match status" value="1"/>
</dbReference>
<dbReference type="PROSITE" id="PS51257">
    <property type="entry name" value="PROKAR_LIPOPROTEIN"/>
    <property type="match status" value="1"/>
</dbReference>
<evidence type="ECO:0000256" key="1">
    <source>
        <dbReference type="ARBA" id="ARBA00004167"/>
    </source>
</evidence>
<keyword evidence="4" id="KW-0472">Membrane</keyword>
<feature type="signal peptide" evidence="5">
    <location>
        <begin position="1"/>
        <end position="20"/>
    </location>
</feature>
<dbReference type="PROSITE" id="PS52015">
    <property type="entry name" value="TONB_CTD"/>
    <property type="match status" value="1"/>
</dbReference>
<evidence type="ECO:0000313" key="7">
    <source>
        <dbReference type="EMBL" id="MFC2926224.1"/>
    </source>
</evidence>
<feature type="domain" description="TonB C-terminal" evidence="6">
    <location>
        <begin position="60"/>
        <end position="153"/>
    </location>
</feature>
<dbReference type="SUPFAM" id="SSF74653">
    <property type="entry name" value="TolA/TonB C-terminal domain"/>
    <property type="match status" value="1"/>
</dbReference>
<keyword evidence="5" id="KW-0732">Signal</keyword>
<keyword evidence="2" id="KW-0812">Transmembrane</keyword>
<dbReference type="NCBIfam" id="TIGR01352">
    <property type="entry name" value="tonB_Cterm"/>
    <property type="match status" value="1"/>
</dbReference>
<evidence type="ECO:0000256" key="5">
    <source>
        <dbReference type="SAM" id="SignalP"/>
    </source>
</evidence>
<sequence length="153" mass="16935">MRLISLLPALFLAACSTLPAAVLPDAMTPDRLDPRERPFRPRSDYPVPPNVDSLIGPEDCQGSQLAAQRFELPDYPVGAYARGLQGWVVVRFHVYDTGNTHRVRVARAVPSGPFDGVAVAAVEDWRFQGLPEGMALTNCVVLFEFRMGEVRIR</sequence>
<comment type="subcellular location">
    <subcellularLocation>
        <location evidence="1">Membrane</location>
        <topology evidence="1">Single-pass membrane protein</topology>
    </subcellularLocation>
</comment>
<dbReference type="InterPro" id="IPR006260">
    <property type="entry name" value="TonB/TolA_C"/>
</dbReference>
<evidence type="ECO:0000313" key="8">
    <source>
        <dbReference type="Proteomes" id="UP001595379"/>
    </source>
</evidence>
<organism evidence="7 8">
    <name type="scientific">Hyphobacterium vulgare</name>
    <dbReference type="NCBI Taxonomy" id="1736751"/>
    <lineage>
        <taxon>Bacteria</taxon>
        <taxon>Pseudomonadati</taxon>
        <taxon>Pseudomonadota</taxon>
        <taxon>Alphaproteobacteria</taxon>
        <taxon>Maricaulales</taxon>
        <taxon>Maricaulaceae</taxon>
        <taxon>Hyphobacterium</taxon>
    </lineage>
</organism>
<evidence type="ECO:0000256" key="4">
    <source>
        <dbReference type="ARBA" id="ARBA00023136"/>
    </source>
</evidence>
<protein>
    <submittedName>
        <fullName evidence="7">Energy transducer TonB</fullName>
    </submittedName>
</protein>
<dbReference type="EMBL" id="JBHRSV010000016">
    <property type="protein sequence ID" value="MFC2926224.1"/>
    <property type="molecule type" value="Genomic_DNA"/>
</dbReference>
<keyword evidence="3" id="KW-1133">Transmembrane helix</keyword>
<gene>
    <name evidence="7" type="ORF">ACFOOR_08905</name>
</gene>
<comment type="caution">
    <text evidence="7">The sequence shown here is derived from an EMBL/GenBank/DDBJ whole genome shotgun (WGS) entry which is preliminary data.</text>
</comment>
<dbReference type="Gene3D" id="3.30.2420.10">
    <property type="entry name" value="TonB"/>
    <property type="match status" value="1"/>
</dbReference>
<dbReference type="Proteomes" id="UP001595379">
    <property type="component" value="Unassembled WGS sequence"/>
</dbReference>
<evidence type="ECO:0000259" key="6">
    <source>
        <dbReference type="PROSITE" id="PS52015"/>
    </source>
</evidence>
<evidence type="ECO:0000256" key="2">
    <source>
        <dbReference type="ARBA" id="ARBA00022692"/>
    </source>
</evidence>
<dbReference type="InterPro" id="IPR037682">
    <property type="entry name" value="TonB_C"/>
</dbReference>
<name>A0ABV6ZXY1_9PROT</name>
<dbReference type="RefSeq" id="WP_343164537.1">
    <property type="nucleotide sequence ID" value="NZ_JBHRSV010000016.1"/>
</dbReference>
<keyword evidence="8" id="KW-1185">Reference proteome</keyword>
<reference evidence="8" key="1">
    <citation type="journal article" date="2019" name="Int. J. Syst. Evol. Microbiol.">
        <title>The Global Catalogue of Microorganisms (GCM) 10K type strain sequencing project: providing services to taxonomists for standard genome sequencing and annotation.</title>
        <authorList>
            <consortium name="The Broad Institute Genomics Platform"/>
            <consortium name="The Broad Institute Genome Sequencing Center for Infectious Disease"/>
            <person name="Wu L."/>
            <person name="Ma J."/>
        </authorList>
    </citation>
    <scope>NUCLEOTIDE SEQUENCE [LARGE SCALE GENOMIC DNA]</scope>
    <source>
        <strain evidence="8">KCTC 52487</strain>
    </source>
</reference>
<accession>A0ABV6ZXY1</accession>
<proteinExistence type="predicted"/>